<dbReference type="PROSITE" id="PS50119">
    <property type="entry name" value="ZF_BBOX"/>
    <property type="match status" value="2"/>
</dbReference>
<dbReference type="SUPFAM" id="SSF57845">
    <property type="entry name" value="B-box zinc-binding domain"/>
    <property type="match status" value="1"/>
</dbReference>
<evidence type="ECO:0000259" key="3">
    <source>
        <dbReference type="PROSITE" id="PS50119"/>
    </source>
</evidence>
<keyword evidence="1" id="KW-0863">Zinc-finger</keyword>
<evidence type="ECO:0000313" key="4">
    <source>
        <dbReference type="EMBL" id="VDI40867.1"/>
    </source>
</evidence>
<keyword evidence="1" id="KW-0862">Zinc</keyword>
<protein>
    <recommendedName>
        <fullName evidence="3">B box-type domain-containing protein</fullName>
    </recommendedName>
</protein>
<reference evidence="4" key="1">
    <citation type="submission" date="2018-11" db="EMBL/GenBank/DDBJ databases">
        <authorList>
            <person name="Alioto T."/>
            <person name="Alioto T."/>
        </authorList>
    </citation>
    <scope>NUCLEOTIDE SEQUENCE</scope>
</reference>
<keyword evidence="1" id="KW-0479">Metal-binding</keyword>
<dbReference type="EMBL" id="UYJE01005834">
    <property type="protein sequence ID" value="VDI40867.1"/>
    <property type="molecule type" value="Genomic_DNA"/>
</dbReference>
<dbReference type="OrthoDB" id="9978677at2759"/>
<dbReference type="SMART" id="SM00336">
    <property type="entry name" value="BBOX"/>
    <property type="match status" value="2"/>
</dbReference>
<feature type="domain" description="B box-type" evidence="3">
    <location>
        <begin position="9"/>
        <end position="45"/>
    </location>
</feature>
<dbReference type="Gene3D" id="3.30.160.60">
    <property type="entry name" value="Classic Zinc Finger"/>
    <property type="match status" value="1"/>
</dbReference>
<dbReference type="PANTHER" id="PTHR25462">
    <property type="entry name" value="BONUS, ISOFORM C-RELATED"/>
    <property type="match status" value="1"/>
</dbReference>
<evidence type="ECO:0000313" key="5">
    <source>
        <dbReference type="Proteomes" id="UP000596742"/>
    </source>
</evidence>
<dbReference type="Proteomes" id="UP000596742">
    <property type="component" value="Unassembled WGS sequence"/>
</dbReference>
<feature type="region of interest" description="Disordered" evidence="2">
    <location>
        <begin position="194"/>
        <end position="217"/>
    </location>
</feature>
<accession>A0A8B6EY16</accession>
<dbReference type="PANTHER" id="PTHR25462:SF296">
    <property type="entry name" value="MEIOTIC P26, ISOFORM F"/>
    <property type="match status" value="1"/>
</dbReference>
<comment type="caution">
    <text evidence="4">The sequence shown here is derived from an EMBL/GenBank/DDBJ whole genome shotgun (WGS) entry which is preliminary data.</text>
</comment>
<dbReference type="CDD" id="cd19757">
    <property type="entry name" value="Bbox1"/>
    <property type="match status" value="1"/>
</dbReference>
<gene>
    <name evidence="4" type="ORF">MGAL_10B025794</name>
</gene>
<dbReference type="Pfam" id="PF00643">
    <property type="entry name" value="zf-B_box"/>
    <property type="match status" value="1"/>
</dbReference>
<evidence type="ECO:0000256" key="2">
    <source>
        <dbReference type="SAM" id="MobiDB-lite"/>
    </source>
</evidence>
<keyword evidence="5" id="KW-1185">Reference proteome</keyword>
<feature type="domain" description="B box-type" evidence="3">
    <location>
        <begin position="56"/>
        <end position="96"/>
    </location>
</feature>
<evidence type="ECO:0000256" key="1">
    <source>
        <dbReference type="PROSITE-ProRule" id="PRU00024"/>
    </source>
</evidence>
<sequence>MAQVACKSCDICDGGPGRHFCQQCDQLFCENCKTSHLRTKISKNHIFSSGLNINQEKKTFCSDHNESFIFRCIDCDTAVCQICAVKKHNRHNMLGIGESLNVKEETKQKISSETNSEFSDSLDRVNKNNQEIVNTANIVDVEELPNLTQCQERMRNMKINEVPNVQAVENSKKGTSEKKIWNLFSVSEPLTSYPGNGRHSKMACKPSTLRARQTPNE</sequence>
<proteinExistence type="predicted"/>
<dbReference type="AlphaFoldDB" id="A0A8B6EY16"/>
<dbReference type="GO" id="GO:0008270">
    <property type="term" value="F:zinc ion binding"/>
    <property type="evidence" value="ECO:0007669"/>
    <property type="project" value="UniProtKB-KW"/>
</dbReference>
<name>A0A8B6EY16_MYTGA</name>
<organism evidence="4 5">
    <name type="scientific">Mytilus galloprovincialis</name>
    <name type="common">Mediterranean mussel</name>
    <dbReference type="NCBI Taxonomy" id="29158"/>
    <lineage>
        <taxon>Eukaryota</taxon>
        <taxon>Metazoa</taxon>
        <taxon>Spiralia</taxon>
        <taxon>Lophotrochozoa</taxon>
        <taxon>Mollusca</taxon>
        <taxon>Bivalvia</taxon>
        <taxon>Autobranchia</taxon>
        <taxon>Pteriomorphia</taxon>
        <taxon>Mytilida</taxon>
        <taxon>Mytiloidea</taxon>
        <taxon>Mytilidae</taxon>
        <taxon>Mytilinae</taxon>
        <taxon>Mytilus</taxon>
    </lineage>
</organism>
<dbReference type="InterPro" id="IPR047153">
    <property type="entry name" value="TRIM45/56/19-like"/>
</dbReference>
<dbReference type="InterPro" id="IPR000315">
    <property type="entry name" value="Znf_B-box"/>
</dbReference>